<evidence type="ECO:0000313" key="9">
    <source>
        <dbReference type="EMBL" id="MEJ1154732.1"/>
    </source>
</evidence>
<organism evidence="9 10">
    <name type="scientific">Microbacterium marmarense</name>
    <dbReference type="NCBI Taxonomy" id="3122051"/>
    <lineage>
        <taxon>Bacteria</taxon>
        <taxon>Bacillati</taxon>
        <taxon>Actinomycetota</taxon>
        <taxon>Actinomycetes</taxon>
        <taxon>Micrococcales</taxon>
        <taxon>Microbacteriaceae</taxon>
        <taxon>Microbacterium</taxon>
    </lineage>
</organism>
<dbReference type="PANTHER" id="PTHR43744">
    <property type="entry name" value="ABC TRANSPORTER PERMEASE PROTEIN MG189-RELATED-RELATED"/>
    <property type="match status" value="1"/>
</dbReference>
<keyword evidence="4 7" id="KW-0812">Transmembrane</keyword>
<gene>
    <name evidence="9" type="ORF">WDU96_03845</name>
</gene>
<dbReference type="Proteomes" id="UP001368654">
    <property type="component" value="Unassembled WGS sequence"/>
</dbReference>
<dbReference type="PROSITE" id="PS50928">
    <property type="entry name" value="ABC_TM1"/>
    <property type="match status" value="1"/>
</dbReference>
<dbReference type="SUPFAM" id="SSF161098">
    <property type="entry name" value="MetI-like"/>
    <property type="match status" value="1"/>
</dbReference>
<dbReference type="EMBL" id="JBBDGL010000001">
    <property type="protein sequence ID" value="MEJ1154732.1"/>
    <property type="molecule type" value="Genomic_DNA"/>
</dbReference>
<keyword evidence="3" id="KW-1003">Cell membrane</keyword>
<keyword evidence="2 7" id="KW-0813">Transport</keyword>
<dbReference type="PANTHER" id="PTHR43744:SF12">
    <property type="entry name" value="ABC TRANSPORTER PERMEASE PROTEIN MG189-RELATED"/>
    <property type="match status" value="1"/>
</dbReference>
<keyword evidence="10" id="KW-1185">Reference proteome</keyword>
<dbReference type="InterPro" id="IPR035906">
    <property type="entry name" value="MetI-like_sf"/>
</dbReference>
<evidence type="ECO:0000256" key="5">
    <source>
        <dbReference type="ARBA" id="ARBA00022989"/>
    </source>
</evidence>
<dbReference type="InterPro" id="IPR000515">
    <property type="entry name" value="MetI-like"/>
</dbReference>
<comment type="subcellular location">
    <subcellularLocation>
        <location evidence="1 7">Cell membrane</location>
        <topology evidence="1 7">Multi-pass membrane protein</topology>
    </subcellularLocation>
</comment>
<dbReference type="Pfam" id="PF00528">
    <property type="entry name" value="BPD_transp_1"/>
    <property type="match status" value="1"/>
</dbReference>
<keyword evidence="5 7" id="KW-1133">Transmembrane helix</keyword>
<name>A0ABU8LR47_9MICO</name>
<feature type="transmembrane region" description="Helical" evidence="7">
    <location>
        <begin position="69"/>
        <end position="93"/>
    </location>
</feature>
<sequence length="274" mass="30159">METPAPLQAVAYLLLTLGVILFFTPFVVMVINSLKTEGELLRNPTGLIPQELTFDNYLQWFQDLNIQQFFMTSLIVATVTVAGNVVFCSMVGYAMAKMEFPGKKLLFALVMLTLMVPGTVTFVPLFVLVSKLGLVNTLPGLFLPFLVTPLGVFLMRQFMMGIPNELLEAARLDGAKEVRLFFTVVLPLCGAPIATLSILTFLMSWNNFLWPLVAAQSEATYTLPIALTLFSKGQEATNYGLLLAGAVLVITPIVILFLFLQRYFVQSVVSAGVK</sequence>
<evidence type="ECO:0000259" key="8">
    <source>
        <dbReference type="PROSITE" id="PS50928"/>
    </source>
</evidence>
<evidence type="ECO:0000313" key="10">
    <source>
        <dbReference type="Proteomes" id="UP001368654"/>
    </source>
</evidence>
<feature type="transmembrane region" description="Helical" evidence="7">
    <location>
        <begin position="141"/>
        <end position="159"/>
    </location>
</feature>
<keyword evidence="6 7" id="KW-0472">Membrane</keyword>
<evidence type="ECO:0000256" key="1">
    <source>
        <dbReference type="ARBA" id="ARBA00004651"/>
    </source>
</evidence>
<comment type="caution">
    <text evidence="9">The sequence shown here is derived from an EMBL/GenBank/DDBJ whole genome shotgun (WGS) entry which is preliminary data.</text>
</comment>
<feature type="transmembrane region" description="Helical" evidence="7">
    <location>
        <begin position="12"/>
        <end position="34"/>
    </location>
</feature>
<dbReference type="CDD" id="cd06261">
    <property type="entry name" value="TM_PBP2"/>
    <property type="match status" value="1"/>
</dbReference>
<evidence type="ECO:0000256" key="4">
    <source>
        <dbReference type="ARBA" id="ARBA00022692"/>
    </source>
</evidence>
<evidence type="ECO:0000256" key="7">
    <source>
        <dbReference type="RuleBase" id="RU363032"/>
    </source>
</evidence>
<feature type="domain" description="ABC transmembrane type-1" evidence="8">
    <location>
        <begin position="70"/>
        <end position="260"/>
    </location>
</feature>
<evidence type="ECO:0000256" key="3">
    <source>
        <dbReference type="ARBA" id="ARBA00022475"/>
    </source>
</evidence>
<feature type="transmembrane region" description="Helical" evidence="7">
    <location>
        <begin position="180"/>
        <end position="202"/>
    </location>
</feature>
<feature type="transmembrane region" description="Helical" evidence="7">
    <location>
        <begin position="105"/>
        <end position="129"/>
    </location>
</feature>
<evidence type="ECO:0000256" key="6">
    <source>
        <dbReference type="ARBA" id="ARBA00023136"/>
    </source>
</evidence>
<reference evidence="9 10" key="1">
    <citation type="submission" date="2024-02" db="EMBL/GenBank/DDBJ databases">
        <authorList>
            <person name="Saticioglu I.B."/>
        </authorList>
    </citation>
    <scope>NUCLEOTIDE SEQUENCE [LARGE SCALE GENOMIC DNA]</scope>
    <source>
        <strain evidence="9 10">Mu-86</strain>
    </source>
</reference>
<protein>
    <submittedName>
        <fullName evidence="9">Carbohydrate ABC transporter permease</fullName>
    </submittedName>
</protein>
<feature type="transmembrane region" description="Helical" evidence="7">
    <location>
        <begin position="239"/>
        <end position="260"/>
    </location>
</feature>
<accession>A0ABU8LR47</accession>
<dbReference type="Gene3D" id="1.10.3720.10">
    <property type="entry name" value="MetI-like"/>
    <property type="match status" value="1"/>
</dbReference>
<proteinExistence type="inferred from homology"/>
<comment type="similarity">
    <text evidence="7">Belongs to the binding-protein-dependent transport system permease family.</text>
</comment>
<evidence type="ECO:0000256" key="2">
    <source>
        <dbReference type="ARBA" id="ARBA00022448"/>
    </source>
</evidence>